<organism evidence="1 2">
    <name type="scientific">Holotrichia oblita</name>
    <name type="common">Chafer beetle</name>
    <dbReference type="NCBI Taxonomy" id="644536"/>
    <lineage>
        <taxon>Eukaryota</taxon>
        <taxon>Metazoa</taxon>
        <taxon>Ecdysozoa</taxon>
        <taxon>Arthropoda</taxon>
        <taxon>Hexapoda</taxon>
        <taxon>Insecta</taxon>
        <taxon>Pterygota</taxon>
        <taxon>Neoptera</taxon>
        <taxon>Endopterygota</taxon>
        <taxon>Coleoptera</taxon>
        <taxon>Polyphaga</taxon>
        <taxon>Scarabaeiformia</taxon>
        <taxon>Scarabaeidae</taxon>
        <taxon>Melolonthinae</taxon>
        <taxon>Holotrichia</taxon>
    </lineage>
</organism>
<reference evidence="1" key="1">
    <citation type="submission" date="2022-04" db="EMBL/GenBank/DDBJ databases">
        <title>Chromosome-scale genome assembly of Holotrichia oblita Faldermann.</title>
        <authorList>
            <person name="Rongchong L."/>
        </authorList>
    </citation>
    <scope>NUCLEOTIDE SEQUENCE</scope>
    <source>
        <strain evidence="1">81SQS9</strain>
    </source>
</reference>
<comment type="caution">
    <text evidence="1">The sequence shown here is derived from an EMBL/GenBank/DDBJ whole genome shotgun (WGS) entry which is preliminary data.</text>
</comment>
<sequence length="220" mass="25213">MIKGHTFPEDKRAMFQNSFSKLKQRVLWKWENESMPNKPDNVMIQKWMPQFDILCHPNVKAFITHGGLLGTTEAVHCGVPAVVMPQFGDQYTNAKALEASGGGVILDFSTMTEQDVYNALKTVLDPSFNKQAKELSARFRDRPMPPLETAIYWIEYVARHKGAPHLRSAAVGMPYYQYLLLDVIAFLAFVGLAITYIFYVTFRFILRKLFKKDAKKVKKQ</sequence>
<keyword evidence="2" id="KW-1185">Reference proteome</keyword>
<accession>A0ACB9T7Z9</accession>
<name>A0ACB9T7Z9_HOLOL</name>
<dbReference type="EMBL" id="CM043018">
    <property type="protein sequence ID" value="KAI4462968.1"/>
    <property type="molecule type" value="Genomic_DNA"/>
</dbReference>
<dbReference type="Proteomes" id="UP001056778">
    <property type="component" value="Chromosome 4"/>
</dbReference>
<proteinExistence type="predicted"/>
<evidence type="ECO:0000313" key="2">
    <source>
        <dbReference type="Proteomes" id="UP001056778"/>
    </source>
</evidence>
<protein>
    <submittedName>
        <fullName evidence="1">UDP-glucosyltransferase</fullName>
    </submittedName>
</protein>
<evidence type="ECO:0000313" key="1">
    <source>
        <dbReference type="EMBL" id="KAI4462968.1"/>
    </source>
</evidence>
<gene>
    <name evidence="1" type="ORF">MML48_4g00013329</name>
</gene>